<comment type="cofactor">
    <cofactor evidence="1">
        <name>Mg(2+)</name>
        <dbReference type="ChEBI" id="CHEBI:18420"/>
    </cofactor>
</comment>
<dbReference type="PANTHER" id="PTHR43046">
    <property type="entry name" value="GDP-MANNOSE MANNOSYL HYDROLASE"/>
    <property type="match status" value="1"/>
</dbReference>
<proteinExistence type="predicted"/>
<dbReference type="PANTHER" id="PTHR43046:SF16">
    <property type="entry name" value="ADP-RIBOSE PYROPHOSPHATASE YJHB-RELATED"/>
    <property type="match status" value="1"/>
</dbReference>
<gene>
    <name evidence="4" type="ORF">MNBD_CHLOROFLEXI01-2980</name>
</gene>
<dbReference type="InterPro" id="IPR000086">
    <property type="entry name" value="NUDIX_hydrolase_dom"/>
</dbReference>
<evidence type="ECO:0000256" key="2">
    <source>
        <dbReference type="ARBA" id="ARBA00022801"/>
    </source>
</evidence>
<dbReference type="InterPro" id="IPR015797">
    <property type="entry name" value="NUDIX_hydrolase-like_dom_sf"/>
</dbReference>
<dbReference type="SUPFAM" id="SSF55811">
    <property type="entry name" value="Nudix"/>
    <property type="match status" value="2"/>
</dbReference>
<evidence type="ECO:0000259" key="3">
    <source>
        <dbReference type="PROSITE" id="PS51462"/>
    </source>
</evidence>
<organism evidence="4">
    <name type="scientific">hydrothermal vent metagenome</name>
    <dbReference type="NCBI Taxonomy" id="652676"/>
    <lineage>
        <taxon>unclassified sequences</taxon>
        <taxon>metagenomes</taxon>
        <taxon>ecological metagenomes</taxon>
    </lineage>
</organism>
<feature type="domain" description="Nudix hydrolase" evidence="3">
    <location>
        <begin position="1"/>
        <end position="122"/>
    </location>
</feature>
<evidence type="ECO:0000256" key="1">
    <source>
        <dbReference type="ARBA" id="ARBA00001946"/>
    </source>
</evidence>
<dbReference type="GO" id="GO:0016787">
    <property type="term" value="F:hydrolase activity"/>
    <property type="evidence" value="ECO:0007669"/>
    <property type="project" value="UniProtKB-KW"/>
</dbReference>
<accession>A0A3B0VG92</accession>
<evidence type="ECO:0000313" key="4">
    <source>
        <dbReference type="EMBL" id="VAW31066.1"/>
    </source>
</evidence>
<reference evidence="4" key="1">
    <citation type="submission" date="2018-06" db="EMBL/GenBank/DDBJ databases">
        <authorList>
            <person name="Zhirakovskaya E."/>
        </authorList>
    </citation>
    <scope>NUCLEOTIDE SEQUENCE</scope>
</reference>
<sequence>MNVGTNGIVVDQHGAVLLIKRNDTRTFAPPGGALDVGELPPDGTAREVKEETGLIVLPVRLVTLTYLPMKPHGYLMFSFRCLLRGGEITTSEESPVVGFFKSKPLPRRITSFHRERLEAGLTHAEERPLTFTHPITPVTKLSYFLLRQVVYRWMDVKRRLKGEATYQPPPNWDVTTYLLCPNEDGAYLWYRPQKNDAWQLPGGGTSGLNAPWETAVQLAKQQPGHTLQLGHLSNVYSHQNKNQLTLVFMAECASPLPEPSATIGWFVSGSEPVTCHPEQCQIVANAGQVNQAAEFRFFK</sequence>
<dbReference type="EMBL" id="UOEU01000148">
    <property type="protein sequence ID" value="VAW31066.1"/>
    <property type="molecule type" value="Genomic_DNA"/>
</dbReference>
<keyword evidence="2" id="KW-0378">Hydrolase</keyword>
<dbReference type="Pfam" id="PF00293">
    <property type="entry name" value="NUDIX"/>
    <property type="match status" value="1"/>
</dbReference>
<dbReference type="Gene3D" id="3.90.79.10">
    <property type="entry name" value="Nucleoside Triphosphate Pyrophosphohydrolase"/>
    <property type="match status" value="1"/>
</dbReference>
<dbReference type="PROSITE" id="PS51462">
    <property type="entry name" value="NUDIX"/>
    <property type="match status" value="1"/>
</dbReference>
<protein>
    <recommendedName>
        <fullName evidence="3">Nudix hydrolase domain-containing protein</fullName>
    </recommendedName>
</protein>
<name>A0A3B0VG92_9ZZZZ</name>
<dbReference type="AlphaFoldDB" id="A0A3B0VG92"/>